<keyword evidence="2" id="KW-1185">Reference proteome</keyword>
<proteinExistence type="predicted"/>
<dbReference type="AlphaFoldDB" id="A0A0B0N7V0"/>
<sequence>MEEMSYSFEINNFCEVVFMKTPKRDYFVKVTK</sequence>
<evidence type="ECO:0000313" key="2">
    <source>
        <dbReference type="Proteomes" id="UP000032142"/>
    </source>
</evidence>
<reference evidence="2" key="1">
    <citation type="submission" date="2014-09" db="EMBL/GenBank/DDBJ databases">
        <authorList>
            <person name="Mudge J."/>
            <person name="Ramaraj T."/>
            <person name="Lindquist I.E."/>
            <person name="Bharti A.K."/>
            <person name="Sundararajan A."/>
            <person name="Cameron C.T."/>
            <person name="Woodward J.E."/>
            <person name="May G.D."/>
            <person name="Brubaker C."/>
            <person name="Broadhvest J."/>
            <person name="Wilkins T.A."/>
        </authorList>
    </citation>
    <scope>NUCLEOTIDE SEQUENCE</scope>
    <source>
        <strain evidence="2">cv. AKA8401</strain>
    </source>
</reference>
<evidence type="ECO:0000313" key="1">
    <source>
        <dbReference type="EMBL" id="KHG08737.1"/>
    </source>
</evidence>
<dbReference type="Proteomes" id="UP000032142">
    <property type="component" value="Unassembled WGS sequence"/>
</dbReference>
<gene>
    <name evidence="1" type="ORF">F383_36288</name>
</gene>
<accession>A0A0B0N7V0</accession>
<protein>
    <submittedName>
        <fullName evidence="1">Uncharacterized protein</fullName>
    </submittedName>
</protein>
<name>A0A0B0N7V0_GOSAR</name>
<dbReference type="EMBL" id="JRRC01507877">
    <property type="protein sequence ID" value="KHG08737.1"/>
    <property type="molecule type" value="Genomic_DNA"/>
</dbReference>
<organism evidence="1 2">
    <name type="scientific">Gossypium arboreum</name>
    <name type="common">Tree cotton</name>
    <name type="synonym">Gossypium nanking</name>
    <dbReference type="NCBI Taxonomy" id="29729"/>
    <lineage>
        <taxon>Eukaryota</taxon>
        <taxon>Viridiplantae</taxon>
        <taxon>Streptophyta</taxon>
        <taxon>Embryophyta</taxon>
        <taxon>Tracheophyta</taxon>
        <taxon>Spermatophyta</taxon>
        <taxon>Magnoliopsida</taxon>
        <taxon>eudicotyledons</taxon>
        <taxon>Gunneridae</taxon>
        <taxon>Pentapetalae</taxon>
        <taxon>rosids</taxon>
        <taxon>malvids</taxon>
        <taxon>Malvales</taxon>
        <taxon>Malvaceae</taxon>
        <taxon>Malvoideae</taxon>
        <taxon>Gossypium</taxon>
    </lineage>
</organism>
<comment type="caution">
    <text evidence="1">The sequence shown here is derived from an EMBL/GenBank/DDBJ whole genome shotgun (WGS) entry which is preliminary data.</text>
</comment>